<comment type="caution">
    <text evidence="1">The sequence shown here is derived from an EMBL/GenBank/DDBJ whole genome shotgun (WGS) entry which is preliminary data.</text>
</comment>
<evidence type="ECO:0000313" key="2">
    <source>
        <dbReference type="Proteomes" id="UP000231019"/>
    </source>
</evidence>
<name>A0A2M7GBI8_9BACT</name>
<sequence>MSVRDFAIDSASFKLFLIPRLTLVIIQRMKYCPVIFRFLIGVLFLTSCHAAESVNALSESVSAPLPKTLIAVYMVGGNLEDDAKPRNGIPDEQEMEGPSLKGAGTDDLKEMVAAYQTLSSVQKEALDIHVAFGGARKAGWKGTKYADMACLVQDSQDQYFGNDHCYQQQIENNNMSSSESLAAFLKFLKPSLSQAERKALIFWDHGLSYLGVGQDSTAPSSDDFITLTEMKSAFSASGVHFDLMAFDACLMASLEVARVIYPYARYMLASEELEPGHGWYYTDVLTLFAQNAHLDMAALGKKLVDSYLDTPQHNRSKNKYKTLSLLDLEQVSPLIAALTGLTAQINFQKFEPLLQAVENSQHFGKEPQSDISYSIDLKDWLQNLKQKQPEASVAAEQALSRLQSLVVYARHDDSKPNANGVSIYSLNKNMKPQYGLEQAVSEPWLNFAGTFVSTGSHDQEKPVISTENFSLQQNAAKLCSYQGRQGHCLKIQDNLGIREAEQVFALKADSRYLFLIGSEVLHPLEQNSQYFAPVWNGEWLLLCDGNCQTGLSLFPPAYFEALTTQGHRIYSSEALLNDEKVVFYLEMDANNRVVSQWAIPYSVSQDGRVILSRTQLNIAAGDSLQFFYQVYDTQAQVLVWKKGSQLRFGQTPVWDFAQINASKAYFFQAQDYQGNTSLSPLYEVQTN</sequence>
<reference evidence="1 2" key="1">
    <citation type="submission" date="2017-09" db="EMBL/GenBank/DDBJ databases">
        <title>Depth-based differentiation of microbial function through sediment-hosted aquifers and enrichment of novel symbionts in the deep terrestrial subsurface.</title>
        <authorList>
            <person name="Probst A.J."/>
            <person name="Ladd B."/>
            <person name="Jarett J.K."/>
            <person name="Geller-Mcgrath D.E."/>
            <person name="Sieber C.M."/>
            <person name="Emerson J.B."/>
            <person name="Anantharaman K."/>
            <person name="Thomas B.C."/>
            <person name="Malmstrom R."/>
            <person name="Stieglmeier M."/>
            <person name="Klingl A."/>
            <person name="Woyke T."/>
            <person name="Ryan C.M."/>
            <person name="Banfield J.F."/>
        </authorList>
    </citation>
    <scope>NUCLEOTIDE SEQUENCE [LARGE SCALE GENOMIC DNA]</scope>
    <source>
        <strain evidence="1">CG17_big_fil_post_rev_8_21_14_2_50_48_46</strain>
    </source>
</reference>
<dbReference type="Gene3D" id="3.40.50.11970">
    <property type="match status" value="1"/>
</dbReference>
<accession>A0A2M7GBI8</accession>
<evidence type="ECO:0008006" key="3">
    <source>
        <dbReference type="Google" id="ProtNLM"/>
    </source>
</evidence>
<dbReference type="Pfam" id="PF03415">
    <property type="entry name" value="Peptidase_C11"/>
    <property type="match status" value="1"/>
</dbReference>
<dbReference type="PANTHER" id="PTHR37835">
    <property type="entry name" value="ALPHA-CLOSTRIPAIN"/>
    <property type="match status" value="1"/>
</dbReference>
<dbReference type="PANTHER" id="PTHR37835:SF1">
    <property type="entry name" value="ALPHA-CLOSTRIPAIN"/>
    <property type="match status" value="1"/>
</dbReference>
<dbReference type="AlphaFoldDB" id="A0A2M7GBI8"/>
<evidence type="ECO:0000313" key="1">
    <source>
        <dbReference type="EMBL" id="PIW19545.1"/>
    </source>
</evidence>
<proteinExistence type="predicted"/>
<dbReference type="InterPro" id="IPR005077">
    <property type="entry name" value="Peptidase_C11"/>
</dbReference>
<gene>
    <name evidence="1" type="ORF">COW36_01520</name>
</gene>
<dbReference type="Proteomes" id="UP000231019">
    <property type="component" value="Unassembled WGS sequence"/>
</dbReference>
<dbReference type="EMBL" id="PFFQ01000004">
    <property type="protein sequence ID" value="PIW19545.1"/>
    <property type="molecule type" value="Genomic_DNA"/>
</dbReference>
<protein>
    <recommendedName>
        <fullName evidence="3">Clostripain</fullName>
    </recommendedName>
</protein>
<organism evidence="1 2">
    <name type="scientific">bacterium (Candidatus Blackallbacteria) CG17_big_fil_post_rev_8_21_14_2_50_48_46</name>
    <dbReference type="NCBI Taxonomy" id="2014261"/>
    <lineage>
        <taxon>Bacteria</taxon>
        <taxon>Candidatus Blackallbacteria</taxon>
    </lineage>
</organism>